<keyword evidence="2" id="KW-1185">Reference proteome</keyword>
<gene>
    <name evidence="1" type="ORF">EV643_108312</name>
</gene>
<sequence>MELPETADQLVLALDMTTGTAPEFPIVEAGRWLLATGTLP</sequence>
<proteinExistence type="predicted"/>
<name>A0A4R6KGD9_9ACTN</name>
<comment type="caution">
    <text evidence="1">The sequence shown here is derived from an EMBL/GenBank/DDBJ whole genome shotgun (WGS) entry which is preliminary data.</text>
</comment>
<dbReference type="AlphaFoldDB" id="A0A4R6KGD9"/>
<protein>
    <submittedName>
        <fullName evidence="1">Uncharacterized protein</fullName>
    </submittedName>
</protein>
<evidence type="ECO:0000313" key="1">
    <source>
        <dbReference type="EMBL" id="TDO47995.1"/>
    </source>
</evidence>
<dbReference type="Proteomes" id="UP000295388">
    <property type="component" value="Unassembled WGS sequence"/>
</dbReference>
<accession>A0A4R6KGD9</accession>
<reference evidence="1 2" key="1">
    <citation type="submission" date="2019-03" db="EMBL/GenBank/DDBJ databases">
        <title>Genomic Encyclopedia of Type Strains, Phase III (KMG-III): the genomes of soil and plant-associated and newly described type strains.</title>
        <authorList>
            <person name="Whitman W."/>
        </authorList>
    </citation>
    <scope>NUCLEOTIDE SEQUENCE [LARGE SCALE GENOMIC DNA]</scope>
    <source>
        <strain evidence="1 2">VKM Ac-2527</strain>
    </source>
</reference>
<organism evidence="1 2">
    <name type="scientific">Kribbella caucasensis</name>
    <dbReference type="NCBI Taxonomy" id="2512215"/>
    <lineage>
        <taxon>Bacteria</taxon>
        <taxon>Bacillati</taxon>
        <taxon>Actinomycetota</taxon>
        <taxon>Actinomycetes</taxon>
        <taxon>Propionibacteriales</taxon>
        <taxon>Kribbellaceae</taxon>
        <taxon>Kribbella</taxon>
    </lineage>
</organism>
<dbReference type="RefSeq" id="WP_255513002.1">
    <property type="nucleotide sequence ID" value="NZ_SNWQ01000008.1"/>
</dbReference>
<evidence type="ECO:0000313" key="2">
    <source>
        <dbReference type="Proteomes" id="UP000295388"/>
    </source>
</evidence>
<dbReference type="EMBL" id="SNWQ01000008">
    <property type="protein sequence ID" value="TDO47995.1"/>
    <property type="molecule type" value="Genomic_DNA"/>
</dbReference>